<accession>A0A7N0TAB5</accession>
<keyword evidence="2" id="KW-0808">Transferase</keyword>
<dbReference type="Pfam" id="PF04072">
    <property type="entry name" value="LCM"/>
    <property type="match status" value="1"/>
</dbReference>
<evidence type="ECO:0000313" key="4">
    <source>
        <dbReference type="Proteomes" id="UP000594263"/>
    </source>
</evidence>
<dbReference type="GO" id="GO:0032259">
    <property type="term" value="P:methylation"/>
    <property type="evidence" value="ECO:0007669"/>
    <property type="project" value="UniProtKB-KW"/>
</dbReference>
<dbReference type="AlphaFoldDB" id="A0A7N0TAB5"/>
<dbReference type="Gene3D" id="3.40.50.150">
    <property type="entry name" value="Vaccinia Virus protein VP39"/>
    <property type="match status" value="1"/>
</dbReference>
<dbReference type="GO" id="GO:0008168">
    <property type="term" value="F:methyltransferase activity"/>
    <property type="evidence" value="ECO:0007669"/>
    <property type="project" value="UniProtKB-KW"/>
</dbReference>
<dbReference type="InterPro" id="IPR029063">
    <property type="entry name" value="SAM-dependent_MTases_sf"/>
</dbReference>
<dbReference type="EnsemblPlants" id="Kaladp0030s0082.1.v1.1">
    <property type="protein sequence ID" value="Kaladp0030s0082.1.v1.1"/>
    <property type="gene ID" value="Kaladp0030s0082.v1.1"/>
</dbReference>
<name>A0A7N0TAB5_KALFE</name>
<dbReference type="InterPro" id="IPR007213">
    <property type="entry name" value="Ppm1/Ppm2/Tcmp"/>
</dbReference>
<dbReference type="PANTHER" id="PTHR43619">
    <property type="entry name" value="S-ADENOSYL-L-METHIONINE-DEPENDENT METHYLTRANSFERASE YKTD-RELATED"/>
    <property type="match status" value="1"/>
</dbReference>
<evidence type="ECO:0008006" key="5">
    <source>
        <dbReference type="Google" id="ProtNLM"/>
    </source>
</evidence>
<sequence>MESVVGFSSSISSLLPKLACSSRGRNACPKAHLKVDSGGDVLLQSAIHKASLRHQESLRPVPLFVDPYAAAFTSSNGQSDREHEPHPYCLATKFVDDRLAEAMKNNDGLKQVVLFSDGMDARPYRISWPLSTLIFDVSPDTTFQFAARKLDEVHAKVSKGCLLLHIPFESGNLQQQLRAKGFNGNRPSIWVLQGLPIQTLVQFEDILLDVDSLGVEGCLILGELPAQFAEKECNLLKSDDARSWLEKVMLRHGFRLLFAEITDTSSKESLLPGYKSILFVAEHLRLSDDQMELWRKEFERIEDEGDEEGFEEL</sequence>
<dbReference type="Gramene" id="Kaladp0030s0082.1.v1.1">
    <property type="protein sequence ID" value="Kaladp0030s0082.1.v1.1"/>
    <property type="gene ID" value="Kaladp0030s0082.v1.1"/>
</dbReference>
<evidence type="ECO:0000256" key="2">
    <source>
        <dbReference type="ARBA" id="ARBA00022679"/>
    </source>
</evidence>
<evidence type="ECO:0000256" key="1">
    <source>
        <dbReference type="ARBA" id="ARBA00022603"/>
    </source>
</evidence>
<dbReference type="OMA" id="ATKGCIF"/>
<dbReference type="PANTHER" id="PTHR43619:SF2">
    <property type="entry name" value="S-ADENOSYL-L-METHIONINE-DEPENDENT METHYLTRANSFERASES SUPERFAMILY PROTEIN"/>
    <property type="match status" value="1"/>
</dbReference>
<reference evidence="3" key="1">
    <citation type="submission" date="2021-01" db="UniProtKB">
        <authorList>
            <consortium name="EnsemblPlants"/>
        </authorList>
    </citation>
    <scope>IDENTIFICATION</scope>
</reference>
<keyword evidence="4" id="KW-1185">Reference proteome</keyword>
<protein>
    <recommendedName>
        <fullName evidence="5">S-adenosyl-L-methionine-dependent methyltransferase</fullName>
    </recommendedName>
</protein>
<dbReference type="SUPFAM" id="SSF53335">
    <property type="entry name" value="S-adenosyl-L-methionine-dependent methyltransferases"/>
    <property type="match status" value="1"/>
</dbReference>
<evidence type="ECO:0000313" key="3">
    <source>
        <dbReference type="EnsemblPlants" id="Kaladp0030s0082.1.v1.1"/>
    </source>
</evidence>
<proteinExistence type="predicted"/>
<organism evidence="3 4">
    <name type="scientific">Kalanchoe fedtschenkoi</name>
    <name type="common">Lavender scallops</name>
    <name type="synonym">South American air plant</name>
    <dbReference type="NCBI Taxonomy" id="63787"/>
    <lineage>
        <taxon>Eukaryota</taxon>
        <taxon>Viridiplantae</taxon>
        <taxon>Streptophyta</taxon>
        <taxon>Embryophyta</taxon>
        <taxon>Tracheophyta</taxon>
        <taxon>Spermatophyta</taxon>
        <taxon>Magnoliopsida</taxon>
        <taxon>eudicotyledons</taxon>
        <taxon>Gunneridae</taxon>
        <taxon>Pentapetalae</taxon>
        <taxon>Saxifragales</taxon>
        <taxon>Crassulaceae</taxon>
        <taxon>Kalanchoe</taxon>
    </lineage>
</organism>
<keyword evidence="1" id="KW-0489">Methyltransferase</keyword>
<dbReference type="Proteomes" id="UP000594263">
    <property type="component" value="Unplaced"/>
</dbReference>